<dbReference type="InterPro" id="IPR000531">
    <property type="entry name" value="Beta-barrel_TonB"/>
</dbReference>
<accession>Q3SUW4</accession>
<sequence>MSQNLRSRDPGTVSIHLTTDTLGANINRLDLHLLNRKNLSMWVGSMRNSIFQYNPADYPAGPYVPNNDNTYKILQKGVYGSFVAHVADPLKLIFGGRLSWYSYNSAINAVDQNTGAVTSTSLTAYEDNKVFTPYLGMVYDLTSQWSAYASFAETYQPQAFNLRGPLPGTPLGPITGRTYEVGVKGSLLDGRLNTTFALYHVKRNGEAVRDFAYPATPGDLGTNCCWLGDGRIVSQGVDIEVNGEVAAGWQVSAGYTFNDNENIAGGGRYNAFTPKHLFKLWTSYDLQGPLEGFKIGGGVTAQSSFYQTGTFAGNPFRITEPGRAVVDLFAQYRLDEHWTLALNVNNLFDRTYYQAIGAFYLGNFYGAPRNFLLSARARF</sequence>
<dbReference type="eggNOG" id="COG4773">
    <property type="taxonomic scope" value="Bacteria"/>
</dbReference>
<evidence type="ECO:0000256" key="3">
    <source>
        <dbReference type="ARBA" id="ARBA00022452"/>
    </source>
</evidence>
<dbReference type="Gene3D" id="2.40.170.20">
    <property type="entry name" value="TonB-dependent receptor, beta-barrel domain"/>
    <property type="match status" value="1"/>
</dbReference>
<dbReference type="PROSITE" id="PS01156">
    <property type="entry name" value="TONB_DEPENDENT_REC_2"/>
    <property type="match status" value="1"/>
</dbReference>
<evidence type="ECO:0000256" key="1">
    <source>
        <dbReference type="ARBA" id="ARBA00004571"/>
    </source>
</evidence>
<gene>
    <name evidence="11" type="ordered locus">Nwi_0661</name>
</gene>
<keyword evidence="4 8" id="KW-0812">Transmembrane</keyword>
<name>Q3SUW4_NITWN</name>
<feature type="short sequence motif" description="TonB C-terminal box" evidence="9">
    <location>
        <begin position="362"/>
        <end position="379"/>
    </location>
</feature>
<dbReference type="EMBL" id="CP000115">
    <property type="protein sequence ID" value="ABA03927.1"/>
    <property type="molecule type" value="Genomic_DNA"/>
</dbReference>
<reference evidence="11 12" key="1">
    <citation type="journal article" date="2006" name="Appl. Environ. Microbiol.">
        <title>Genome sequence of the chemolithoautotrophic nitrite-oxidizing bacterium Nitrobacter winogradskyi Nb-255.</title>
        <authorList>
            <person name="Starkenburg S.R."/>
            <person name="Chain P.S."/>
            <person name="Sayavedra-Soto L.A."/>
            <person name="Hauser L."/>
            <person name="Land M.L."/>
            <person name="Larimer F.W."/>
            <person name="Malfatti S.A."/>
            <person name="Klotz M.G."/>
            <person name="Bottomley P.J."/>
            <person name="Arp D.J."/>
            <person name="Hickey W.J."/>
        </authorList>
    </citation>
    <scope>NUCLEOTIDE SEQUENCE [LARGE SCALE GENOMIC DNA]</scope>
    <source>
        <strain evidence="12">ATCC 25391 / DSM 10237 / CIP 104748 / NCIMB 11846 / Nb-255</strain>
    </source>
</reference>
<keyword evidence="5" id="KW-0798">TonB box</keyword>
<dbReference type="Pfam" id="PF00593">
    <property type="entry name" value="TonB_dep_Rec_b-barrel"/>
    <property type="match status" value="1"/>
</dbReference>
<evidence type="ECO:0000256" key="7">
    <source>
        <dbReference type="ARBA" id="ARBA00023237"/>
    </source>
</evidence>
<feature type="domain" description="TonB-dependent receptor-like beta-barrel" evidence="10">
    <location>
        <begin position="33"/>
        <end position="347"/>
    </location>
</feature>
<dbReference type="Proteomes" id="UP000002531">
    <property type="component" value="Chromosome"/>
</dbReference>
<keyword evidence="7 8" id="KW-0998">Cell outer membrane</keyword>
<dbReference type="HOGENOM" id="CLU_008287_11_1_5"/>
<keyword evidence="6 8" id="KW-0472">Membrane</keyword>
<dbReference type="InterPro" id="IPR010917">
    <property type="entry name" value="TonB_rcpt_CS"/>
</dbReference>
<evidence type="ECO:0000256" key="8">
    <source>
        <dbReference type="PROSITE-ProRule" id="PRU01360"/>
    </source>
</evidence>
<dbReference type="InterPro" id="IPR039426">
    <property type="entry name" value="TonB-dep_rcpt-like"/>
</dbReference>
<dbReference type="PANTHER" id="PTHR32552:SF74">
    <property type="entry name" value="HYDROXAMATE SIDEROPHORE RECEPTOR FHUE"/>
    <property type="match status" value="1"/>
</dbReference>
<organism evidence="11 12">
    <name type="scientific">Nitrobacter winogradskyi (strain ATCC 25391 / DSM 10237 / CIP 104748 / NCIMB 11846 / Nb-255)</name>
    <dbReference type="NCBI Taxonomy" id="323098"/>
    <lineage>
        <taxon>Bacteria</taxon>
        <taxon>Pseudomonadati</taxon>
        <taxon>Pseudomonadota</taxon>
        <taxon>Alphaproteobacteria</taxon>
        <taxon>Hyphomicrobiales</taxon>
        <taxon>Nitrobacteraceae</taxon>
        <taxon>Nitrobacter</taxon>
    </lineage>
</organism>
<protein>
    <submittedName>
        <fullName evidence="11">TonB-dependent receptor</fullName>
    </submittedName>
</protein>
<dbReference type="RefSeq" id="WP_011313983.1">
    <property type="nucleotide sequence ID" value="NC_007406.1"/>
</dbReference>
<keyword evidence="3 8" id="KW-1134">Transmembrane beta strand</keyword>
<dbReference type="KEGG" id="nwi:Nwi_0661"/>
<comment type="subcellular location">
    <subcellularLocation>
        <location evidence="1 8">Cell outer membrane</location>
        <topology evidence="1 8">Multi-pass membrane protein</topology>
    </subcellularLocation>
</comment>
<evidence type="ECO:0000313" key="11">
    <source>
        <dbReference type="EMBL" id="ABA03927.1"/>
    </source>
</evidence>
<dbReference type="InterPro" id="IPR036942">
    <property type="entry name" value="Beta-barrel_TonB_sf"/>
</dbReference>
<evidence type="ECO:0000256" key="5">
    <source>
        <dbReference type="ARBA" id="ARBA00023077"/>
    </source>
</evidence>
<keyword evidence="2 8" id="KW-0813">Transport</keyword>
<dbReference type="PROSITE" id="PS52016">
    <property type="entry name" value="TONB_DEPENDENT_REC_3"/>
    <property type="match status" value="1"/>
</dbReference>
<evidence type="ECO:0000256" key="6">
    <source>
        <dbReference type="ARBA" id="ARBA00023136"/>
    </source>
</evidence>
<dbReference type="OrthoDB" id="9760333at2"/>
<evidence type="ECO:0000313" key="12">
    <source>
        <dbReference type="Proteomes" id="UP000002531"/>
    </source>
</evidence>
<proteinExistence type="inferred from homology"/>
<dbReference type="SUPFAM" id="SSF56935">
    <property type="entry name" value="Porins"/>
    <property type="match status" value="1"/>
</dbReference>
<dbReference type="GO" id="GO:0015344">
    <property type="term" value="F:siderophore uptake transmembrane transporter activity"/>
    <property type="evidence" value="ECO:0007669"/>
    <property type="project" value="TreeGrafter"/>
</dbReference>
<evidence type="ECO:0000256" key="2">
    <source>
        <dbReference type="ARBA" id="ARBA00022448"/>
    </source>
</evidence>
<evidence type="ECO:0000256" key="4">
    <source>
        <dbReference type="ARBA" id="ARBA00022692"/>
    </source>
</evidence>
<dbReference type="PANTHER" id="PTHR32552">
    <property type="entry name" value="FERRICHROME IRON RECEPTOR-RELATED"/>
    <property type="match status" value="1"/>
</dbReference>
<dbReference type="GO" id="GO:0009279">
    <property type="term" value="C:cell outer membrane"/>
    <property type="evidence" value="ECO:0007669"/>
    <property type="project" value="UniProtKB-SubCell"/>
</dbReference>
<keyword evidence="11" id="KW-0675">Receptor</keyword>
<evidence type="ECO:0000259" key="10">
    <source>
        <dbReference type="Pfam" id="PF00593"/>
    </source>
</evidence>
<comment type="similarity">
    <text evidence="8">Belongs to the TonB-dependent receptor family.</text>
</comment>
<dbReference type="STRING" id="323098.Nwi_0661"/>
<keyword evidence="12" id="KW-1185">Reference proteome</keyword>
<evidence type="ECO:0000256" key="9">
    <source>
        <dbReference type="PROSITE-ProRule" id="PRU10144"/>
    </source>
</evidence>
<dbReference type="AlphaFoldDB" id="Q3SUW4"/>